<reference evidence="3 4" key="1">
    <citation type="submission" date="2019-01" db="EMBL/GenBank/DDBJ databases">
        <title>Nocardioides guangzhouensis sp. nov., an actinobacterium isolated from soil.</title>
        <authorList>
            <person name="Fu Y."/>
            <person name="Cai Y."/>
            <person name="Lin Z."/>
            <person name="Chen P."/>
        </authorList>
    </citation>
    <scope>NUCLEOTIDE SEQUENCE [LARGE SCALE GENOMIC DNA]</scope>
    <source>
        <strain evidence="3 4">NBRC 105384</strain>
    </source>
</reference>
<dbReference type="PANTHER" id="PTHR37042">
    <property type="entry name" value="OUTER MEMBRANE PROTEIN RV1973"/>
    <property type="match status" value="1"/>
</dbReference>
<dbReference type="PANTHER" id="PTHR37042:SF4">
    <property type="entry name" value="OUTER MEMBRANE PROTEIN RV1973"/>
    <property type="match status" value="1"/>
</dbReference>
<dbReference type="OrthoDB" id="3829670at2"/>
<sequence length="151" mass="16185">MTLAAGPIIPGVGIAAIRQNSEHDAVAAASRTAPAAAERAAAAILAYDYETLEADRDNAARFMTSDYRKEYLDTFGLVLDNAPEVKAVVEAQVRASGVIHADADRVDVLLFVNQTTTSTANEGEPQTALNRVRMTMEQQNGTWLVDGITSY</sequence>
<evidence type="ECO:0008006" key="5">
    <source>
        <dbReference type="Google" id="ProtNLM"/>
    </source>
</evidence>
<dbReference type="AlphaFoldDB" id="A0A4Q5JAG3"/>
<protein>
    <recommendedName>
        <fullName evidence="5">Mce-associated membrane protein</fullName>
    </recommendedName>
</protein>
<gene>
    <name evidence="3" type="ORF">ETU37_01285</name>
</gene>
<organism evidence="3 4">
    <name type="scientific">Nocardioides iriomotensis</name>
    <dbReference type="NCBI Taxonomy" id="715784"/>
    <lineage>
        <taxon>Bacteria</taxon>
        <taxon>Bacillati</taxon>
        <taxon>Actinomycetota</taxon>
        <taxon>Actinomycetes</taxon>
        <taxon>Propionibacteriales</taxon>
        <taxon>Nocardioidaceae</taxon>
        <taxon>Nocardioides</taxon>
    </lineage>
</organism>
<keyword evidence="4" id="KW-1185">Reference proteome</keyword>
<dbReference type="GO" id="GO:0016020">
    <property type="term" value="C:membrane"/>
    <property type="evidence" value="ECO:0007669"/>
    <property type="project" value="UniProtKB-SubCell"/>
</dbReference>
<dbReference type="EMBL" id="SDPU01000001">
    <property type="protein sequence ID" value="RYU15777.1"/>
    <property type="molecule type" value="Genomic_DNA"/>
</dbReference>
<evidence type="ECO:0000313" key="4">
    <source>
        <dbReference type="Proteomes" id="UP000291189"/>
    </source>
</evidence>
<evidence type="ECO:0000256" key="1">
    <source>
        <dbReference type="ARBA" id="ARBA00004370"/>
    </source>
</evidence>
<keyword evidence="2" id="KW-0472">Membrane</keyword>
<comment type="subcellular location">
    <subcellularLocation>
        <location evidence="1">Membrane</location>
    </subcellularLocation>
</comment>
<comment type="caution">
    <text evidence="3">The sequence shown here is derived from an EMBL/GenBank/DDBJ whole genome shotgun (WGS) entry which is preliminary data.</text>
</comment>
<dbReference type="Proteomes" id="UP000291189">
    <property type="component" value="Unassembled WGS sequence"/>
</dbReference>
<name>A0A4Q5JAG3_9ACTN</name>
<evidence type="ECO:0000256" key="2">
    <source>
        <dbReference type="ARBA" id="ARBA00023136"/>
    </source>
</evidence>
<accession>A0A4Q5JAG3</accession>
<proteinExistence type="predicted"/>
<evidence type="ECO:0000313" key="3">
    <source>
        <dbReference type="EMBL" id="RYU15777.1"/>
    </source>
</evidence>